<proteinExistence type="inferred from homology"/>
<dbReference type="Proteomes" id="UP000612055">
    <property type="component" value="Unassembled WGS sequence"/>
</dbReference>
<dbReference type="InterPro" id="IPR051887">
    <property type="entry name" value="GH18_Domain-Containing"/>
</dbReference>
<comment type="similarity">
    <text evidence="4">Belongs to the glycosyl hydrolase 18 family.</text>
</comment>
<protein>
    <recommendedName>
        <fullName evidence="5">GH18 domain-containing protein</fullName>
    </recommendedName>
</protein>
<dbReference type="PANTHER" id="PTHR46290:SF1">
    <property type="entry name" value="DI-N-ACETYLCHITOBIASE"/>
    <property type="match status" value="1"/>
</dbReference>
<gene>
    <name evidence="6" type="ORF">HYH03_002592</name>
</gene>
<dbReference type="Gene3D" id="3.20.20.80">
    <property type="entry name" value="Glycosidases"/>
    <property type="match status" value="1"/>
</dbReference>
<dbReference type="SUPFAM" id="SSF51445">
    <property type="entry name" value="(Trans)glycosidases"/>
    <property type="match status" value="1"/>
</dbReference>
<dbReference type="PANTHER" id="PTHR46290">
    <property type="entry name" value="DI-N-ACETYLCHITOBIASE"/>
    <property type="match status" value="1"/>
</dbReference>
<name>A0A835YL23_9CHLO</name>
<dbReference type="Pfam" id="PF00704">
    <property type="entry name" value="Glyco_hydro_18"/>
    <property type="match status" value="1"/>
</dbReference>
<dbReference type="GO" id="GO:0004553">
    <property type="term" value="F:hydrolase activity, hydrolyzing O-glycosyl compounds"/>
    <property type="evidence" value="ECO:0007669"/>
    <property type="project" value="InterPro"/>
</dbReference>
<evidence type="ECO:0000313" key="7">
    <source>
        <dbReference type="Proteomes" id="UP000612055"/>
    </source>
</evidence>
<dbReference type="InterPro" id="IPR011583">
    <property type="entry name" value="Chitinase_II/V-like_cat"/>
</dbReference>
<evidence type="ECO:0000256" key="1">
    <source>
        <dbReference type="ARBA" id="ARBA00022801"/>
    </source>
</evidence>
<dbReference type="GO" id="GO:0005615">
    <property type="term" value="C:extracellular space"/>
    <property type="evidence" value="ECO:0007669"/>
    <property type="project" value="TreeGrafter"/>
</dbReference>
<organism evidence="6 7">
    <name type="scientific">Edaphochlamys debaryana</name>
    <dbReference type="NCBI Taxonomy" id="47281"/>
    <lineage>
        <taxon>Eukaryota</taxon>
        <taxon>Viridiplantae</taxon>
        <taxon>Chlorophyta</taxon>
        <taxon>core chlorophytes</taxon>
        <taxon>Chlorophyceae</taxon>
        <taxon>CS clade</taxon>
        <taxon>Chlamydomonadales</taxon>
        <taxon>Chlamydomonadales incertae sedis</taxon>
        <taxon>Edaphochlamys</taxon>
    </lineage>
</organism>
<dbReference type="OrthoDB" id="73875at2759"/>
<accession>A0A835YL23</accession>
<dbReference type="InterPro" id="IPR017853">
    <property type="entry name" value="GH"/>
</dbReference>
<dbReference type="AlphaFoldDB" id="A0A835YL23"/>
<evidence type="ECO:0000256" key="3">
    <source>
        <dbReference type="RuleBase" id="RU000489"/>
    </source>
</evidence>
<feature type="domain" description="GH18" evidence="5">
    <location>
        <begin position="1"/>
        <end position="363"/>
    </location>
</feature>
<keyword evidence="7" id="KW-1185">Reference proteome</keyword>
<dbReference type="InterPro" id="IPR001223">
    <property type="entry name" value="Glyco_hydro18_cat"/>
</dbReference>
<dbReference type="SMART" id="SM00636">
    <property type="entry name" value="Glyco_18"/>
    <property type="match status" value="1"/>
</dbReference>
<evidence type="ECO:0000313" key="6">
    <source>
        <dbReference type="EMBL" id="KAG2499654.1"/>
    </source>
</evidence>
<dbReference type="PROSITE" id="PS01095">
    <property type="entry name" value="GH18_1"/>
    <property type="match status" value="1"/>
</dbReference>
<evidence type="ECO:0000256" key="2">
    <source>
        <dbReference type="ARBA" id="ARBA00023295"/>
    </source>
</evidence>
<evidence type="ECO:0000256" key="4">
    <source>
        <dbReference type="RuleBase" id="RU004453"/>
    </source>
</evidence>
<evidence type="ECO:0000259" key="5">
    <source>
        <dbReference type="PROSITE" id="PS51910"/>
    </source>
</evidence>
<dbReference type="InterPro" id="IPR001579">
    <property type="entry name" value="Glyco_hydro_18_chit_AS"/>
</dbReference>
<keyword evidence="2 3" id="KW-0326">Glycosidase</keyword>
<dbReference type="GO" id="GO:0008061">
    <property type="term" value="F:chitin binding"/>
    <property type="evidence" value="ECO:0007669"/>
    <property type="project" value="InterPro"/>
</dbReference>
<comment type="caution">
    <text evidence="6">The sequence shown here is derived from an EMBL/GenBank/DDBJ whole genome shotgun (WGS) entry which is preliminary data.</text>
</comment>
<dbReference type="EMBL" id="JAEHOE010000006">
    <property type="protein sequence ID" value="KAG2499654.1"/>
    <property type="molecule type" value="Genomic_DNA"/>
</dbReference>
<dbReference type="GO" id="GO:0009313">
    <property type="term" value="P:oligosaccharide catabolic process"/>
    <property type="evidence" value="ECO:0007669"/>
    <property type="project" value="TreeGrafter"/>
</dbReference>
<reference evidence="6" key="1">
    <citation type="journal article" date="2020" name="bioRxiv">
        <title>Comparative genomics of Chlamydomonas.</title>
        <authorList>
            <person name="Craig R.J."/>
            <person name="Hasan A.R."/>
            <person name="Ness R.W."/>
            <person name="Keightley P.D."/>
        </authorList>
    </citation>
    <scope>NUCLEOTIDE SEQUENCE</scope>
    <source>
        <strain evidence="6">CCAP 11/70</strain>
    </source>
</reference>
<dbReference type="PROSITE" id="PS51910">
    <property type="entry name" value="GH18_2"/>
    <property type="match status" value="1"/>
</dbReference>
<sequence>MTGCPCQRAEQCAFVVGDREREFLGFFYPGDQPIDSMPLHLLSDMAWVPPERTDVLCAAHAAGVRVVLNAGDVAAALADDPPGARKQWIDSKVDLARRYFYDGINFDYEEAAQMFSDLSYNYTALVRQTSVAFKKLNPAAQITVDVPWAPFGNDGRDYDYVGLGAAADRLLVMSYDMQAQIYGRCAAAANSPLPLIAKGLQQYLDLRIPPAKLLLGVAWYGYVYPCEPDAQGRPPSPRTDVCLLPPTEYRGAPCSDAAGQQWDYKQVMGLLRSGRNTTAPLWDPLGQSPRFNARLPGQEGIVQVWHESPSSLALRYALAARLGLRGVGSWNLGCLDHGAGAEPEAAAEAEAMWEAVREYVEGEGAGAGVRVGAKAER</sequence>
<keyword evidence="1 3" id="KW-0378">Hydrolase</keyword>